<evidence type="ECO:0000313" key="1">
    <source>
        <dbReference type="EMBL" id="MDA7419068.1"/>
    </source>
</evidence>
<dbReference type="GO" id="GO:0008671">
    <property type="term" value="F:2-dehydro-3-deoxygalactonokinase activity"/>
    <property type="evidence" value="ECO:0007669"/>
    <property type="project" value="InterPro"/>
</dbReference>
<keyword evidence="2" id="KW-1185">Reference proteome</keyword>
<dbReference type="InterPro" id="IPR042257">
    <property type="entry name" value="DGOK_C"/>
</dbReference>
<dbReference type="SUPFAM" id="SSF53067">
    <property type="entry name" value="Actin-like ATPase domain"/>
    <property type="match status" value="1"/>
</dbReference>
<dbReference type="Gene3D" id="3.30.420.310">
    <property type="entry name" value="2-keto-3-deoxy-galactonokinase, C-terminal domain"/>
    <property type="match status" value="1"/>
</dbReference>
<proteinExistence type="predicted"/>
<dbReference type="GO" id="GO:0034194">
    <property type="term" value="P:D-galactonate catabolic process"/>
    <property type="evidence" value="ECO:0007669"/>
    <property type="project" value="InterPro"/>
</dbReference>
<dbReference type="InterPro" id="IPR043129">
    <property type="entry name" value="ATPase_NBD"/>
</dbReference>
<dbReference type="InterPro" id="IPR007729">
    <property type="entry name" value="DGOK"/>
</dbReference>
<accession>A0AAE3ND67</accession>
<reference evidence="1" key="1">
    <citation type="submission" date="2023-01" db="EMBL/GenBank/DDBJ databases">
        <title>Xenophilus mangrovi sp. nov., isolated from soil of Mangrove nature reserve.</title>
        <authorList>
            <person name="Xu S."/>
            <person name="Liu Z."/>
            <person name="Xu Y."/>
        </authorList>
    </citation>
    <scope>NUCLEOTIDE SEQUENCE</scope>
    <source>
        <strain evidence="1">YW8</strain>
    </source>
</reference>
<dbReference type="Gene3D" id="3.30.420.300">
    <property type="entry name" value="2-keto-3-deoxy-galactonokinase, substrate binding domain"/>
    <property type="match status" value="1"/>
</dbReference>
<dbReference type="RefSeq" id="WP_271430266.1">
    <property type="nucleotide sequence ID" value="NZ_JAQIPB010000013.1"/>
</dbReference>
<dbReference type="Pfam" id="PF05035">
    <property type="entry name" value="DGOK"/>
    <property type="match status" value="1"/>
</dbReference>
<dbReference type="InterPro" id="IPR042258">
    <property type="entry name" value="DGOK_N"/>
</dbReference>
<sequence length="326" mass="34167">MDNKNNHAPGRAVQAAFVGVDWGTSSFRAWLMAADGQVLAHTRSSEGMLHCAQAGFAPVLQAHLAQLQAPAGLPVLMCGMVGARQGWLEAPYLHTPTRLDALHQGAVPVPFDFAGHELRILPGVACTDARQPDVMRGEETQLLGAIAPDFTGSVCIPGTHSKWVSLQHGAISGFATCMTGELFAVLSRHSILSHAVEATEAAEVAAAAQVPDAAFLEGVASALREPAALTQLLFRLRAAQLLGHEQRADGAARLSGLLIGAELAAMRARQTAGDGQGVQLIAAGRLGTLYHAALEAAGFAPTLRDAEDASRQGLVQAARRLWLAPR</sequence>
<evidence type="ECO:0000313" key="2">
    <source>
        <dbReference type="Proteomes" id="UP001212602"/>
    </source>
</evidence>
<comment type="caution">
    <text evidence="1">The sequence shown here is derived from an EMBL/GenBank/DDBJ whole genome shotgun (WGS) entry which is preliminary data.</text>
</comment>
<name>A0AAE3ND67_9BURK</name>
<dbReference type="Proteomes" id="UP001212602">
    <property type="component" value="Unassembled WGS sequence"/>
</dbReference>
<protein>
    <submittedName>
        <fullName evidence="1">2-dehydro-3-deoxygalactonokinase</fullName>
    </submittedName>
</protein>
<dbReference type="EMBL" id="JAQIPB010000013">
    <property type="protein sequence ID" value="MDA7419068.1"/>
    <property type="molecule type" value="Genomic_DNA"/>
</dbReference>
<gene>
    <name evidence="1" type="ORF">PGB34_22075</name>
</gene>
<dbReference type="AlphaFoldDB" id="A0AAE3ND67"/>
<organism evidence="1 2">
    <name type="scientific">Xenophilus arseniciresistens</name>
    <dbReference type="NCBI Taxonomy" id="1283306"/>
    <lineage>
        <taxon>Bacteria</taxon>
        <taxon>Pseudomonadati</taxon>
        <taxon>Pseudomonadota</taxon>
        <taxon>Betaproteobacteria</taxon>
        <taxon>Burkholderiales</taxon>
        <taxon>Comamonadaceae</taxon>
        <taxon>Xenophilus</taxon>
    </lineage>
</organism>